<comment type="caution">
    <text evidence="2">The sequence shown here is derived from an EMBL/GenBank/DDBJ whole genome shotgun (WGS) entry which is preliminary data.</text>
</comment>
<name>A0A9N9A951_9GLOM</name>
<dbReference type="PANTHER" id="PTHR12245">
    <property type="entry name" value="SPRY DOMAIN CONTAINING SOCS BOX PROTEIN"/>
    <property type="match status" value="1"/>
</dbReference>
<protein>
    <submittedName>
        <fullName evidence="2">2381_t:CDS:1</fullName>
    </submittedName>
</protein>
<dbReference type="SMART" id="SM00225">
    <property type="entry name" value="BTB"/>
    <property type="match status" value="1"/>
</dbReference>
<dbReference type="Pfam" id="PF00622">
    <property type="entry name" value="SPRY"/>
    <property type="match status" value="1"/>
</dbReference>
<dbReference type="SUPFAM" id="SSF49899">
    <property type="entry name" value="Concanavalin A-like lectins/glucanases"/>
    <property type="match status" value="1"/>
</dbReference>
<accession>A0A9N9A951</accession>
<sequence>MGSCTSKPSQRSEQFGMLKERGDFLGADLRAMFNNPVYSDIIITCKDGRIVYGSKLLLAARSDVFSRIFLNPSVTNNEGEIINNSISFLEFTSSTLLIILEYLYLGYITHDTLSLGNVVEAYLCSEYFMIPKLEEIIISFLDNALKCSADSNLAAKLLSQAIEFMLPSSDDIFFRTLYNCLVITPLDTIEYEILNEEVLKFILSPIHKDENENIEFITTEYGVFRYLLLWSVHKISPDLLPSFELLLPSTDIAEHLDSQQLIQLRKLQEKFNKNPNNSEVKQSILLILSPLWDYIDFKLIHPSILANIVSPLNIIPSDILGNAFKWHAQLPAGNRPKRNRGIVTAKPGNLKLHWDRKAHGKKMVLLDHGAVIKSQSRKFEFARTSLPIRGYEIYEWDFIIEEPCKHMWIGVCSVKNRKVNYSTWLGGEEYGWVLGSNGYLAHCKVRFTKGTKITVHLNMENRTLSYSVNGINFGEAFRDLPNEVYPAVSIKSPGKIRIQPHTFSINSYQDNNNELSLSTSPLNSLDNYSSISPIKSESQNMSSEL</sequence>
<organism evidence="2 3">
    <name type="scientific">Diversispora eburnea</name>
    <dbReference type="NCBI Taxonomy" id="1213867"/>
    <lineage>
        <taxon>Eukaryota</taxon>
        <taxon>Fungi</taxon>
        <taxon>Fungi incertae sedis</taxon>
        <taxon>Mucoromycota</taxon>
        <taxon>Glomeromycotina</taxon>
        <taxon>Glomeromycetes</taxon>
        <taxon>Diversisporales</taxon>
        <taxon>Diversisporaceae</taxon>
        <taxon>Diversispora</taxon>
    </lineage>
</organism>
<dbReference type="PROSITE" id="PS50097">
    <property type="entry name" value="BTB"/>
    <property type="match status" value="1"/>
</dbReference>
<dbReference type="Gene3D" id="2.60.120.920">
    <property type="match status" value="1"/>
</dbReference>
<dbReference type="SMART" id="SM00449">
    <property type="entry name" value="SPRY"/>
    <property type="match status" value="1"/>
</dbReference>
<dbReference type="CDD" id="cd11709">
    <property type="entry name" value="SPRY"/>
    <property type="match status" value="1"/>
</dbReference>
<dbReference type="InterPro" id="IPR013320">
    <property type="entry name" value="ConA-like_dom_sf"/>
</dbReference>
<gene>
    <name evidence="2" type="ORF">DEBURN_LOCUS5789</name>
</gene>
<dbReference type="Gene3D" id="3.30.710.10">
    <property type="entry name" value="Potassium Channel Kv1.1, Chain A"/>
    <property type="match status" value="1"/>
</dbReference>
<dbReference type="InterPro" id="IPR003877">
    <property type="entry name" value="SPRY_dom"/>
</dbReference>
<dbReference type="Proteomes" id="UP000789706">
    <property type="component" value="Unassembled WGS sequence"/>
</dbReference>
<dbReference type="AlphaFoldDB" id="A0A9N9A951"/>
<feature type="domain" description="BTB" evidence="1">
    <location>
        <begin position="39"/>
        <end position="112"/>
    </location>
</feature>
<keyword evidence="3" id="KW-1185">Reference proteome</keyword>
<dbReference type="InterPro" id="IPR043136">
    <property type="entry name" value="B30.2/SPRY_sf"/>
</dbReference>
<dbReference type="OrthoDB" id="6359816at2759"/>
<dbReference type="EMBL" id="CAJVPK010000536">
    <property type="protein sequence ID" value="CAG8523609.1"/>
    <property type="molecule type" value="Genomic_DNA"/>
</dbReference>
<dbReference type="InterPro" id="IPR050672">
    <property type="entry name" value="FBXO45-Fsn/SPSB_families"/>
</dbReference>
<dbReference type="InterPro" id="IPR000210">
    <property type="entry name" value="BTB/POZ_dom"/>
</dbReference>
<dbReference type="PANTHER" id="PTHR12245:SF5">
    <property type="entry name" value="SPRY DOMAIN-CONTAINING SOCS BOX PROTEIN 3"/>
    <property type="match status" value="1"/>
</dbReference>
<evidence type="ECO:0000259" key="1">
    <source>
        <dbReference type="PROSITE" id="PS50097"/>
    </source>
</evidence>
<evidence type="ECO:0000313" key="2">
    <source>
        <dbReference type="EMBL" id="CAG8523609.1"/>
    </source>
</evidence>
<proteinExistence type="predicted"/>
<reference evidence="2" key="1">
    <citation type="submission" date="2021-06" db="EMBL/GenBank/DDBJ databases">
        <authorList>
            <person name="Kallberg Y."/>
            <person name="Tangrot J."/>
            <person name="Rosling A."/>
        </authorList>
    </citation>
    <scope>NUCLEOTIDE SEQUENCE</scope>
    <source>
        <strain evidence="2">AZ414A</strain>
    </source>
</reference>
<evidence type="ECO:0000313" key="3">
    <source>
        <dbReference type="Proteomes" id="UP000789706"/>
    </source>
</evidence>
<dbReference type="SUPFAM" id="SSF54695">
    <property type="entry name" value="POZ domain"/>
    <property type="match status" value="1"/>
</dbReference>
<dbReference type="Pfam" id="PF00651">
    <property type="entry name" value="BTB"/>
    <property type="match status" value="1"/>
</dbReference>
<dbReference type="InterPro" id="IPR011333">
    <property type="entry name" value="SKP1/BTB/POZ_sf"/>
</dbReference>